<sequence length="231" mass="24893">MDGPLAFGNSDLEVGFALQYASQGRKAAVAASVVTTLLAALSLSRCISLAVADGLTPRLALLIAISSVLLCSHAWTLAAVVQPSQVWRHESVKSANSLVGATACMMGSILSHHHELGLKAPVGITCIRGFLVLGETYRLTIALRLHAIQMVCFVIQELDLVLQSSKRTLPDFFKDLAVALVLGKALPILVAAVIEARSRSEFLRARRLPSRHLPPMWKRMVKALPSRLKGN</sequence>
<dbReference type="RefSeq" id="XP_005646467.1">
    <property type="nucleotide sequence ID" value="XM_005646410.1"/>
</dbReference>
<keyword evidence="1" id="KW-1133">Transmembrane helix</keyword>
<dbReference type="AlphaFoldDB" id="I0YU54"/>
<keyword evidence="1" id="KW-0472">Membrane</keyword>
<feature type="transmembrane region" description="Helical" evidence="1">
    <location>
        <begin position="27"/>
        <end position="52"/>
    </location>
</feature>
<proteinExistence type="predicted"/>
<gene>
    <name evidence="2" type="ORF">COCSUDRAFT_47989</name>
</gene>
<keyword evidence="3" id="KW-1185">Reference proteome</keyword>
<comment type="caution">
    <text evidence="2">The sequence shown here is derived from an EMBL/GenBank/DDBJ whole genome shotgun (WGS) entry which is preliminary data.</text>
</comment>
<name>I0YU54_COCSC</name>
<feature type="transmembrane region" description="Helical" evidence="1">
    <location>
        <begin position="58"/>
        <end position="81"/>
    </location>
</feature>
<dbReference type="KEGG" id="csl:COCSUDRAFT_47989"/>
<evidence type="ECO:0000313" key="2">
    <source>
        <dbReference type="EMBL" id="EIE21923.1"/>
    </source>
</evidence>
<reference evidence="2 3" key="1">
    <citation type="journal article" date="2012" name="Genome Biol.">
        <title>The genome of the polar eukaryotic microalga coccomyxa subellipsoidea reveals traits of cold adaptation.</title>
        <authorList>
            <person name="Blanc G."/>
            <person name="Agarkova I."/>
            <person name="Grimwood J."/>
            <person name="Kuo A."/>
            <person name="Brueggeman A."/>
            <person name="Dunigan D."/>
            <person name="Gurnon J."/>
            <person name="Ladunga I."/>
            <person name="Lindquist E."/>
            <person name="Lucas S."/>
            <person name="Pangilinan J."/>
            <person name="Proschold T."/>
            <person name="Salamov A."/>
            <person name="Schmutz J."/>
            <person name="Weeks D."/>
            <person name="Yamada T."/>
            <person name="Claverie J.M."/>
            <person name="Grigoriev I."/>
            <person name="Van Etten J."/>
            <person name="Lomsadze A."/>
            <person name="Borodovsky M."/>
        </authorList>
    </citation>
    <scope>NUCLEOTIDE SEQUENCE [LARGE SCALE GENOMIC DNA]</scope>
    <source>
        <strain evidence="2 3">C-169</strain>
    </source>
</reference>
<accession>I0YU54</accession>
<evidence type="ECO:0000313" key="3">
    <source>
        <dbReference type="Proteomes" id="UP000007264"/>
    </source>
</evidence>
<dbReference type="Proteomes" id="UP000007264">
    <property type="component" value="Unassembled WGS sequence"/>
</dbReference>
<dbReference type="GeneID" id="17039908"/>
<dbReference type="OrthoDB" id="10365434at2759"/>
<keyword evidence="1" id="KW-0812">Transmembrane</keyword>
<evidence type="ECO:0000256" key="1">
    <source>
        <dbReference type="SAM" id="Phobius"/>
    </source>
</evidence>
<feature type="transmembrane region" description="Helical" evidence="1">
    <location>
        <begin position="176"/>
        <end position="194"/>
    </location>
</feature>
<protein>
    <submittedName>
        <fullName evidence="2">Uncharacterized protein</fullName>
    </submittedName>
</protein>
<organism evidence="2 3">
    <name type="scientific">Coccomyxa subellipsoidea (strain C-169)</name>
    <name type="common">Green microalga</name>
    <dbReference type="NCBI Taxonomy" id="574566"/>
    <lineage>
        <taxon>Eukaryota</taxon>
        <taxon>Viridiplantae</taxon>
        <taxon>Chlorophyta</taxon>
        <taxon>core chlorophytes</taxon>
        <taxon>Trebouxiophyceae</taxon>
        <taxon>Trebouxiophyceae incertae sedis</taxon>
        <taxon>Coccomyxaceae</taxon>
        <taxon>Coccomyxa</taxon>
        <taxon>Coccomyxa subellipsoidea</taxon>
    </lineage>
</organism>
<dbReference type="EMBL" id="AGSI01000011">
    <property type="protein sequence ID" value="EIE21923.1"/>
    <property type="molecule type" value="Genomic_DNA"/>
</dbReference>